<dbReference type="SUPFAM" id="SSF56300">
    <property type="entry name" value="Metallo-dependent phosphatases"/>
    <property type="match status" value="1"/>
</dbReference>
<reference evidence="1 2" key="1">
    <citation type="journal article" date="2018" name="Front. Plant Sci.">
        <title>Red Clover (Trifolium pratense) and Zigzag Clover (T. medium) - A Picture of Genomic Similarities and Differences.</title>
        <authorList>
            <person name="Dluhosova J."/>
            <person name="Istvanek J."/>
            <person name="Nedelnik J."/>
            <person name="Repkova J."/>
        </authorList>
    </citation>
    <scope>NUCLEOTIDE SEQUENCE [LARGE SCALE GENOMIC DNA]</scope>
    <source>
        <strain evidence="2">cv. 10/8</strain>
        <tissue evidence="1">Leaf</tissue>
    </source>
</reference>
<accession>A0A392P199</accession>
<dbReference type="EMBL" id="LXQA010057621">
    <property type="protein sequence ID" value="MCI05126.1"/>
    <property type="molecule type" value="Genomic_DNA"/>
</dbReference>
<keyword evidence="2" id="KW-1185">Reference proteome</keyword>
<proteinExistence type="predicted"/>
<organism evidence="1 2">
    <name type="scientific">Trifolium medium</name>
    <dbReference type="NCBI Taxonomy" id="97028"/>
    <lineage>
        <taxon>Eukaryota</taxon>
        <taxon>Viridiplantae</taxon>
        <taxon>Streptophyta</taxon>
        <taxon>Embryophyta</taxon>
        <taxon>Tracheophyta</taxon>
        <taxon>Spermatophyta</taxon>
        <taxon>Magnoliopsida</taxon>
        <taxon>eudicotyledons</taxon>
        <taxon>Gunneridae</taxon>
        <taxon>Pentapetalae</taxon>
        <taxon>rosids</taxon>
        <taxon>fabids</taxon>
        <taxon>Fabales</taxon>
        <taxon>Fabaceae</taxon>
        <taxon>Papilionoideae</taxon>
        <taxon>50 kb inversion clade</taxon>
        <taxon>NPAAA clade</taxon>
        <taxon>Hologalegina</taxon>
        <taxon>IRL clade</taxon>
        <taxon>Trifolieae</taxon>
        <taxon>Trifolium</taxon>
    </lineage>
</organism>
<dbReference type="Proteomes" id="UP000265520">
    <property type="component" value="Unassembled WGS sequence"/>
</dbReference>
<dbReference type="InterPro" id="IPR029052">
    <property type="entry name" value="Metallo-depent_PP-like"/>
</dbReference>
<evidence type="ECO:0000313" key="2">
    <source>
        <dbReference type="Proteomes" id="UP000265520"/>
    </source>
</evidence>
<protein>
    <submittedName>
        <fullName evidence="1">Calcineurin-like metallo-phosphoesterase superfamily protein</fullName>
    </submittedName>
</protein>
<name>A0A392P199_9FABA</name>
<feature type="non-terminal residue" evidence="1">
    <location>
        <position position="1"/>
    </location>
</feature>
<dbReference type="PANTHER" id="PTHR34211">
    <property type="entry name" value="CALCINEURIN-LIKE METALLO-PHOSPHOESTERASE SUPERFAMILY PROTEIN"/>
    <property type="match status" value="1"/>
</dbReference>
<dbReference type="PANTHER" id="PTHR34211:SF3">
    <property type="entry name" value="CALCINEURIN-LIKE METALLO-PHOSPHOESTERASE SUPERFAMILY PROTEIN"/>
    <property type="match status" value="1"/>
</dbReference>
<evidence type="ECO:0000313" key="1">
    <source>
        <dbReference type="EMBL" id="MCI05126.1"/>
    </source>
</evidence>
<comment type="caution">
    <text evidence="1">The sequence shown here is derived from an EMBL/GenBank/DDBJ whole genome shotgun (WGS) entry which is preliminary data.</text>
</comment>
<sequence length="126" mass="15092">YPNPSTFTYERRLFVPFEYALQPPPSYKAEQIAVNKPFGDKLKQYDGPQCFVIPGNHDWFDGLQTFMRYICHRSWLGGWLMPQRKSYFALQLPKRWWVFGLDLALHGDIDVYQFKFFTELIMEKVK</sequence>
<dbReference type="AlphaFoldDB" id="A0A392P199"/>